<organism evidence="7 8">
    <name type="scientific">Candidatus Amunia macphersoniae</name>
    <dbReference type="NCBI Taxonomy" id="3127014"/>
    <lineage>
        <taxon>Bacteria</taxon>
        <taxon>Bacillati</taxon>
        <taxon>Candidatus Dormiibacterota</taxon>
        <taxon>Candidatus Dormibacteria</taxon>
        <taxon>Candidatus Aeolococcales</taxon>
        <taxon>Candidatus Aeolococcaceae</taxon>
        <taxon>Candidatus Amunia</taxon>
    </lineage>
</organism>
<dbReference type="PANTHER" id="PTHR31310">
    <property type="match status" value="1"/>
</dbReference>
<feature type="transmembrane region" description="Helical" evidence="5">
    <location>
        <begin position="152"/>
        <end position="173"/>
    </location>
</feature>
<dbReference type="AlphaFoldDB" id="A0A934KFX4"/>
<evidence type="ECO:0000256" key="1">
    <source>
        <dbReference type="ARBA" id="ARBA00004141"/>
    </source>
</evidence>
<evidence type="ECO:0000256" key="4">
    <source>
        <dbReference type="ARBA" id="ARBA00023136"/>
    </source>
</evidence>
<feature type="transmembrane region" description="Helical" evidence="5">
    <location>
        <begin position="239"/>
        <end position="259"/>
    </location>
</feature>
<evidence type="ECO:0000259" key="6">
    <source>
        <dbReference type="SMART" id="SM00014"/>
    </source>
</evidence>
<dbReference type="Gene3D" id="1.20.144.10">
    <property type="entry name" value="Phosphatidic acid phosphatase type 2/haloperoxidase"/>
    <property type="match status" value="1"/>
</dbReference>
<feature type="transmembrane region" description="Helical" evidence="5">
    <location>
        <begin position="121"/>
        <end position="145"/>
    </location>
</feature>
<dbReference type="SUPFAM" id="SSF48317">
    <property type="entry name" value="Acid phosphatase/Vanadium-dependent haloperoxidase"/>
    <property type="match status" value="1"/>
</dbReference>
<accession>A0A934KFX4</accession>
<dbReference type="Pfam" id="PF14378">
    <property type="entry name" value="PAP2_3"/>
    <property type="match status" value="1"/>
</dbReference>
<comment type="caution">
    <text evidence="7">The sequence shown here is derived from an EMBL/GenBank/DDBJ whole genome shotgun (WGS) entry which is preliminary data.</text>
</comment>
<feature type="transmembrane region" description="Helical" evidence="5">
    <location>
        <begin position="265"/>
        <end position="284"/>
    </location>
</feature>
<evidence type="ECO:0000256" key="5">
    <source>
        <dbReference type="SAM" id="Phobius"/>
    </source>
</evidence>
<keyword evidence="2 5" id="KW-0812">Transmembrane</keyword>
<evidence type="ECO:0000256" key="3">
    <source>
        <dbReference type="ARBA" id="ARBA00022989"/>
    </source>
</evidence>
<dbReference type="GO" id="GO:0016020">
    <property type="term" value="C:membrane"/>
    <property type="evidence" value="ECO:0007669"/>
    <property type="project" value="UniProtKB-SubCell"/>
</dbReference>
<name>A0A934KFX4_9BACT</name>
<dbReference type="InterPro" id="IPR000326">
    <property type="entry name" value="PAP2/HPO"/>
</dbReference>
<feature type="transmembrane region" description="Helical" evidence="5">
    <location>
        <begin position="41"/>
        <end position="58"/>
    </location>
</feature>
<dbReference type="EMBL" id="JAEKNN010000063">
    <property type="protein sequence ID" value="MBJ7610513.1"/>
    <property type="molecule type" value="Genomic_DNA"/>
</dbReference>
<dbReference type="CDD" id="cd03386">
    <property type="entry name" value="PAP2_Aur1_like"/>
    <property type="match status" value="1"/>
</dbReference>
<gene>
    <name evidence="7" type="ORF">JF887_13960</name>
</gene>
<sequence>MTSQMLRRVRRPGPLVVISLAYLVAVAGILIWRGISVSPDYLLFLLIPVAVLSGRFFGFLRDWVPFVVIFLGWEAMRGIAVETDFTPHVADLARIETTLFAGHLPTAALQQALNVGMLGRVLSYAATVVYFCHFVFPLAVGMVLWLVDRVQFVRFTMALMAMALVAFVFFLLLPTAPPWYAEQQGVIGGFEKIIGTTLPSAVSPYYHDLNPNPVAAFPSLHAAFPFLGFLAMRRVYPHAAWIAFAWCVLVWFSVVFLGEHYVVDVIAGVALAAGAWWVMIKLAVPRIGVLQERALIEVPPTPEAERAVA</sequence>
<evidence type="ECO:0000313" key="8">
    <source>
        <dbReference type="Proteomes" id="UP000614410"/>
    </source>
</evidence>
<evidence type="ECO:0000313" key="7">
    <source>
        <dbReference type="EMBL" id="MBJ7610513.1"/>
    </source>
</evidence>
<protein>
    <submittedName>
        <fullName evidence="7">Inositol phosphorylceramide synthase</fullName>
    </submittedName>
</protein>
<evidence type="ECO:0000256" key="2">
    <source>
        <dbReference type="ARBA" id="ARBA00022692"/>
    </source>
</evidence>
<feature type="transmembrane region" description="Helical" evidence="5">
    <location>
        <begin position="12"/>
        <end position="35"/>
    </location>
</feature>
<keyword evidence="3 5" id="KW-1133">Transmembrane helix</keyword>
<feature type="transmembrane region" description="Helical" evidence="5">
    <location>
        <begin position="63"/>
        <end position="80"/>
    </location>
</feature>
<feature type="transmembrane region" description="Helical" evidence="5">
    <location>
        <begin position="214"/>
        <end position="232"/>
    </location>
</feature>
<feature type="domain" description="Phosphatidic acid phosphatase type 2/haloperoxidase" evidence="6">
    <location>
        <begin position="152"/>
        <end position="280"/>
    </location>
</feature>
<dbReference type="Proteomes" id="UP000614410">
    <property type="component" value="Unassembled WGS sequence"/>
</dbReference>
<dbReference type="InterPro" id="IPR036938">
    <property type="entry name" value="PAP2/HPO_sf"/>
</dbReference>
<proteinExistence type="predicted"/>
<reference evidence="7 8" key="1">
    <citation type="submission" date="2020-10" db="EMBL/GenBank/DDBJ databases">
        <title>Ca. Dormibacterota MAGs.</title>
        <authorList>
            <person name="Montgomery K."/>
        </authorList>
    </citation>
    <scope>NUCLEOTIDE SEQUENCE [LARGE SCALE GENOMIC DNA]</scope>
    <source>
        <strain evidence="7">Mitchell_Peninsula_5</strain>
    </source>
</reference>
<comment type="subcellular location">
    <subcellularLocation>
        <location evidence="1">Membrane</location>
        <topology evidence="1">Multi-pass membrane protein</topology>
    </subcellularLocation>
</comment>
<keyword evidence="4 5" id="KW-0472">Membrane</keyword>
<dbReference type="InterPro" id="IPR026841">
    <property type="entry name" value="Aur1/Ipt1"/>
</dbReference>
<dbReference type="PANTHER" id="PTHR31310:SF7">
    <property type="entry name" value="PA-PHOSPHATASE RELATED-FAMILY PROTEIN DDB_G0268928"/>
    <property type="match status" value="1"/>
</dbReference>
<dbReference type="InterPro" id="IPR052185">
    <property type="entry name" value="IPC_Synthase-Related"/>
</dbReference>
<dbReference type="SMART" id="SM00014">
    <property type="entry name" value="acidPPc"/>
    <property type="match status" value="1"/>
</dbReference>